<reference evidence="1 2" key="1">
    <citation type="submission" date="2005-09" db="EMBL/GenBank/DDBJ databases">
        <authorList>
            <person name="Mural R.J."/>
            <person name="Li P.W."/>
            <person name="Adams M.D."/>
            <person name="Amanatides P.G."/>
            <person name="Baden-Tillson H."/>
            <person name="Barnstead M."/>
            <person name="Chin S.H."/>
            <person name="Dew I."/>
            <person name="Evans C.A."/>
            <person name="Ferriera S."/>
            <person name="Flanigan M."/>
            <person name="Fosler C."/>
            <person name="Glodek A."/>
            <person name="Gu Z."/>
            <person name="Holt R.A."/>
            <person name="Jennings D."/>
            <person name="Kraft C.L."/>
            <person name="Lu F."/>
            <person name="Nguyen T."/>
            <person name="Nusskern D.R."/>
            <person name="Pfannkoch C.M."/>
            <person name="Sitter C."/>
            <person name="Sutton G.G."/>
            <person name="Venter J.C."/>
            <person name="Wang Z."/>
            <person name="Woodage T."/>
            <person name="Zheng X.H."/>
            <person name="Zhong F."/>
        </authorList>
    </citation>
    <scope>NUCLEOTIDE SEQUENCE [LARGE SCALE GENOMIC DNA]</scope>
    <source>
        <strain>BN</strain>
        <strain evidence="2">Sprague-Dawley</strain>
    </source>
</reference>
<accession>A6IWI8</accession>
<evidence type="ECO:0000313" key="2">
    <source>
        <dbReference type="Proteomes" id="UP000234681"/>
    </source>
</evidence>
<dbReference type="AlphaFoldDB" id="A6IWI8"/>
<organism evidence="1 2">
    <name type="scientific">Rattus norvegicus</name>
    <name type="common">Rat</name>
    <dbReference type="NCBI Taxonomy" id="10116"/>
    <lineage>
        <taxon>Eukaryota</taxon>
        <taxon>Metazoa</taxon>
        <taxon>Chordata</taxon>
        <taxon>Craniata</taxon>
        <taxon>Vertebrata</taxon>
        <taxon>Euteleostomi</taxon>
        <taxon>Mammalia</taxon>
        <taxon>Eutheria</taxon>
        <taxon>Euarchontoglires</taxon>
        <taxon>Glires</taxon>
        <taxon>Rodentia</taxon>
        <taxon>Myomorpha</taxon>
        <taxon>Muroidea</taxon>
        <taxon>Muridae</taxon>
        <taxon>Murinae</taxon>
        <taxon>Rattus</taxon>
    </lineage>
</organism>
<dbReference type="EMBL" id="CH473970">
    <property type="protein sequence ID" value="EDM08884.1"/>
    <property type="molecule type" value="Genomic_DNA"/>
</dbReference>
<dbReference type="Proteomes" id="UP000234681">
    <property type="component" value="Chromosome 16"/>
</dbReference>
<name>A6IWI8_RAT</name>
<gene>
    <name evidence="1" type="ORF">rCG_42967</name>
</gene>
<sequence length="43" mass="4775">MVVRSLIKRVKCFCLCTILKVAVPRACLKQCAVSAGRILWTVP</sequence>
<protein>
    <submittedName>
        <fullName evidence="1">RCG42967</fullName>
    </submittedName>
</protein>
<proteinExistence type="predicted"/>
<evidence type="ECO:0000313" key="1">
    <source>
        <dbReference type="EMBL" id="EDM08884.1"/>
    </source>
</evidence>